<organism evidence="2 3">
    <name type="scientific">Lithospermum erythrorhizon</name>
    <name type="common">Purple gromwell</name>
    <name type="synonym">Lithospermum officinale var. erythrorhizon</name>
    <dbReference type="NCBI Taxonomy" id="34254"/>
    <lineage>
        <taxon>Eukaryota</taxon>
        <taxon>Viridiplantae</taxon>
        <taxon>Streptophyta</taxon>
        <taxon>Embryophyta</taxon>
        <taxon>Tracheophyta</taxon>
        <taxon>Spermatophyta</taxon>
        <taxon>Magnoliopsida</taxon>
        <taxon>eudicotyledons</taxon>
        <taxon>Gunneridae</taxon>
        <taxon>Pentapetalae</taxon>
        <taxon>asterids</taxon>
        <taxon>lamiids</taxon>
        <taxon>Boraginales</taxon>
        <taxon>Boraginaceae</taxon>
        <taxon>Boraginoideae</taxon>
        <taxon>Lithospermeae</taxon>
        <taxon>Lithospermum</taxon>
    </lineage>
</organism>
<keyword evidence="1" id="KW-0472">Membrane</keyword>
<feature type="transmembrane region" description="Helical" evidence="1">
    <location>
        <begin position="141"/>
        <end position="164"/>
    </location>
</feature>
<sequence>MPLTRVIADALGVVTICLVAVLFLLGIFCILYSFYFHSRIHNQGFTQLSYFGGPWITRIVFIVVAIWWGFGEIFRLNLLRHHGRLLNSLDVKWQKNVCKGYILSNLGFAEPCFFLTLTFLLRASLQKSGTLGRKWNGRTVVCVLLFCLPVLVSQIMVILIGSVFKMSDKLPSYFYISASNKKADDGDDITFCTYPLLSTILLGLFAAILSSYFFWIGRRILHLVINKALQRRVYMLIFSVPGFLLLRVTLLGISVLLKPGSDAFEAVTFLSFLSLVCCIGVGICILVYLPVADSLAVGNIRNDIEARRRFIDEHNETVSLISNQIPHDERTVSSPVRTSETSTKCGSISFRALEKDDGSQSFVELSVFSPGRNTPPGSPGFVGWPMLPAAPIHD</sequence>
<accession>A0AAV3PE77</accession>
<dbReference type="AlphaFoldDB" id="A0AAV3PE77"/>
<dbReference type="PANTHER" id="PTHR34116">
    <property type="entry name" value="PLASMINOGEN ACTIVATOR INHIBITOR"/>
    <property type="match status" value="1"/>
</dbReference>
<dbReference type="EMBL" id="BAABME010001397">
    <property type="protein sequence ID" value="GAA0149398.1"/>
    <property type="molecule type" value="Genomic_DNA"/>
</dbReference>
<feature type="transmembrane region" description="Helical" evidence="1">
    <location>
        <begin position="269"/>
        <end position="291"/>
    </location>
</feature>
<evidence type="ECO:0000256" key="1">
    <source>
        <dbReference type="SAM" id="Phobius"/>
    </source>
</evidence>
<feature type="transmembrane region" description="Helical" evidence="1">
    <location>
        <begin position="48"/>
        <end position="70"/>
    </location>
</feature>
<dbReference type="PANTHER" id="PTHR34116:SF2">
    <property type="entry name" value="THH1_TOM1_TOM3 DOMAIN-CONTAINING PROTEIN"/>
    <property type="match status" value="1"/>
</dbReference>
<feature type="transmembrane region" description="Helical" evidence="1">
    <location>
        <begin position="236"/>
        <end position="257"/>
    </location>
</feature>
<name>A0AAV3PE77_LITER</name>
<dbReference type="Proteomes" id="UP001454036">
    <property type="component" value="Unassembled WGS sequence"/>
</dbReference>
<feature type="transmembrane region" description="Helical" evidence="1">
    <location>
        <begin position="101"/>
        <end position="121"/>
    </location>
</feature>
<keyword evidence="1" id="KW-0812">Transmembrane</keyword>
<evidence type="ECO:0000313" key="2">
    <source>
        <dbReference type="EMBL" id="GAA0149398.1"/>
    </source>
</evidence>
<proteinExistence type="predicted"/>
<feature type="transmembrane region" description="Helical" evidence="1">
    <location>
        <begin position="194"/>
        <end position="215"/>
    </location>
</feature>
<protein>
    <submittedName>
        <fullName evidence="2">Uncharacterized protein</fullName>
    </submittedName>
</protein>
<dbReference type="PIRSF" id="PIRSF031277">
    <property type="entry name" value="UCP031277"/>
    <property type="match status" value="1"/>
</dbReference>
<feature type="transmembrane region" description="Helical" evidence="1">
    <location>
        <begin position="12"/>
        <end position="36"/>
    </location>
</feature>
<keyword evidence="1" id="KW-1133">Transmembrane helix</keyword>
<dbReference type="InterPro" id="IPR016971">
    <property type="entry name" value="UCP031277"/>
</dbReference>
<evidence type="ECO:0000313" key="3">
    <source>
        <dbReference type="Proteomes" id="UP001454036"/>
    </source>
</evidence>
<keyword evidence="3" id="KW-1185">Reference proteome</keyword>
<gene>
    <name evidence="2" type="ORF">LIER_08579</name>
</gene>
<reference evidence="2 3" key="1">
    <citation type="submission" date="2024-01" db="EMBL/GenBank/DDBJ databases">
        <title>The complete chloroplast genome sequence of Lithospermum erythrorhizon: insights into the phylogenetic relationship among Boraginaceae species and the maternal lineages of purple gromwells.</title>
        <authorList>
            <person name="Okada T."/>
            <person name="Watanabe K."/>
        </authorList>
    </citation>
    <scope>NUCLEOTIDE SEQUENCE [LARGE SCALE GENOMIC DNA]</scope>
</reference>
<comment type="caution">
    <text evidence="2">The sequence shown here is derived from an EMBL/GenBank/DDBJ whole genome shotgun (WGS) entry which is preliminary data.</text>
</comment>